<gene>
    <name evidence="1" type="ORF">A9179_09500</name>
</gene>
<keyword evidence="2" id="KW-1185">Reference proteome</keyword>
<protein>
    <recommendedName>
        <fullName evidence="3">RiboL-PSP-HEPN domain-containing protein</fullName>
    </recommendedName>
</protein>
<accession>A0ABR7RYX5</accession>
<evidence type="ECO:0000313" key="2">
    <source>
        <dbReference type="Proteomes" id="UP000744555"/>
    </source>
</evidence>
<dbReference type="Proteomes" id="UP000744555">
    <property type="component" value="Unassembled WGS sequence"/>
</dbReference>
<name>A0ABR7RYX5_AQUAC</name>
<sequence length="255" mass="28595">MHRGFRTSVQLLMSYLQDMGDAIKKIQKQHEEIVGKLEAAKSGVPDPSPPNLGEKTIQLDLNDEQIKLLTDVMKSAQSQKSSYPNLTFRMSFVYLVATFDAFIADVFLEVARARPEILKTSKKQLPYDRLLEFQSLDELVSFIASRELNELGYKSIKDQSDYYQDRFGVALQDSGILLAELTELRAARNLLVHNNGLVNHIYLEQVSGSKYKAGDNVQVDSDYFNRAVKSFQAVASFVTAKLIEKHAAKLPSGAA</sequence>
<reference evidence="1 2" key="1">
    <citation type="submission" date="2016-06" db="EMBL/GenBank/DDBJ databases">
        <authorList>
            <person name="Ramos C."/>
            <person name="Pintado A."/>
            <person name="Crespo-Gomez J.I."/>
        </authorList>
    </citation>
    <scope>NUCLEOTIDE SEQUENCE [LARGE SCALE GENOMIC DNA]</scope>
    <source>
        <strain evidence="1 2">AVO110</strain>
    </source>
</reference>
<proteinExistence type="predicted"/>
<dbReference type="EMBL" id="LZEU01000001">
    <property type="protein sequence ID" value="MBC9250506.1"/>
    <property type="molecule type" value="Genomic_DNA"/>
</dbReference>
<evidence type="ECO:0000313" key="1">
    <source>
        <dbReference type="EMBL" id="MBC9250506.1"/>
    </source>
</evidence>
<organism evidence="1 2">
    <name type="scientific">Aquipseudomonas alcaligenes</name>
    <name type="common">Pseudomonas alcaligenes</name>
    <dbReference type="NCBI Taxonomy" id="43263"/>
    <lineage>
        <taxon>Bacteria</taxon>
        <taxon>Pseudomonadati</taxon>
        <taxon>Pseudomonadota</taxon>
        <taxon>Gammaproteobacteria</taxon>
        <taxon>Pseudomonadales</taxon>
        <taxon>Pseudomonadaceae</taxon>
        <taxon>Aquipseudomonas</taxon>
    </lineage>
</organism>
<evidence type="ECO:0008006" key="3">
    <source>
        <dbReference type="Google" id="ProtNLM"/>
    </source>
</evidence>
<comment type="caution">
    <text evidence="1">The sequence shown here is derived from an EMBL/GenBank/DDBJ whole genome shotgun (WGS) entry which is preliminary data.</text>
</comment>